<gene>
    <name evidence="4" type="ORF">ABUW04_05940</name>
</gene>
<feature type="domain" description="C-terminal of Roc COR-B" evidence="3">
    <location>
        <begin position="73"/>
        <end position="192"/>
    </location>
</feature>
<dbReference type="InterPro" id="IPR057263">
    <property type="entry name" value="COR-B"/>
</dbReference>
<protein>
    <submittedName>
        <fullName evidence="4">COR domain-containing protein</fullName>
    </submittedName>
</protein>
<dbReference type="RefSeq" id="WP_380563463.1">
    <property type="nucleotide sequence ID" value="NZ_JBEUKS010000001.1"/>
</dbReference>
<dbReference type="EMBL" id="JBEUKS010000001">
    <property type="protein sequence ID" value="MFC1437795.1"/>
    <property type="molecule type" value="Genomic_DNA"/>
</dbReference>
<evidence type="ECO:0000256" key="1">
    <source>
        <dbReference type="ARBA" id="ARBA00022737"/>
    </source>
</evidence>
<proteinExistence type="predicted"/>
<keyword evidence="5" id="KW-1185">Reference proteome</keyword>
<feature type="region of interest" description="Disordered" evidence="2">
    <location>
        <begin position="1"/>
        <end position="31"/>
    </location>
</feature>
<reference evidence="4 5" key="1">
    <citation type="submission" date="2024-06" db="EMBL/GenBank/DDBJ databases">
        <authorList>
            <person name="Lee S.D."/>
        </authorList>
    </citation>
    <scope>NUCLEOTIDE SEQUENCE [LARGE SCALE GENOMIC DNA]</scope>
    <source>
        <strain evidence="4 5">N1-10</strain>
    </source>
</reference>
<evidence type="ECO:0000256" key="2">
    <source>
        <dbReference type="SAM" id="MobiDB-lite"/>
    </source>
</evidence>
<comment type="caution">
    <text evidence="4">The sequence shown here is derived from an EMBL/GenBank/DDBJ whole genome shotgun (WGS) entry which is preliminary data.</text>
</comment>
<evidence type="ECO:0000313" key="5">
    <source>
        <dbReference type="Proteomes" id="UP001592581"/>
    </source>
</evidence>
<organism evidence="4 5">
    <name type="scientific">Streptacidiphilus jeojiensis</name>
    <dbReference type="NCBI Taxonomy" id="3229225"/>
    <lineage>
        <taxon>Bacteria</taxon>
        <taxon>Bacillati</taxon>
        <taxon>Actinomycetota</taxon>
        <taxon>Actinomycetes</taxon>
        <taxon>Kitasatosporales</taxon>
        <taxon>Streptomycetaceae</taxon>
        <taxon>Streptacidiphilus</taxon>
    </lineage>
</organism>
<evidence type="ECO:0000259" key="3">
    <source>
        <dbReference type="Pfam" id="PF25497"/>
    </source>
</evidence>
<evidence type="ECO:0000313" key="4">
    <source>
        <dbReference type="EMBL" id="MFC1437795.1"/>
    </source>
</evidence>
<keyword evidence="1" id="KW-0677">Repeat</keyword>
<dbReference type="Gene3D" id="3.30.310.200">
    <property type="match status" value="1"/>
</dbReference>
<accession>A0ABV6XHS2</accession>
<name>A0ABV6XHS2_9ACTN</name>
<dbReference type="Pfam" id="PF25497">
    <property type="entry name" value="COR-B"/>
    <property type="match status" value="1"/>
</dbReference>
<sequence>MHGGPPCRQGAEATRAHAPGAPPHPDRLHHAKGRDHLSYRTADDKGSLVVELLPWDPPEYEPVWKAAARSSHRELVLRYRLHTVPPGIPTWFIAREHRFTRDLHWRTGVLLEHPDRAHVALLTMDRLTKTVELRVRGPYPQDFFAVLKDGFEETLERYPGLGIDRLVPCPLTASDGTSCPHEFRHEQLVSRIGLIPPRELIECPIHIADLDVRQLLQGIEPPDQQRSERLAQSVAAIVLRQTEQMSLQAQQTKQFNRDVLERLDEIKIKQDAIAAEQQRTFLASLRLQQSWQAVQCPSVVTMEHVRRRAGGLLGSVVRLHLYCEAPGQWHHLPDAVPYEVKLTPETAATVLPYAQKILSVLKYVVPVAGASIGIASEDLAKHLKGAVETMEALVAGLPEELADRGTLDGIRSMIRTASGAEFRAMHQLLSTLDPKQIWGGLTKVPTPEGHVYWLCTIHADQYRGLPGELPQR</sequence>
<dbReference type="Proteomes" id="UP001592581">
    <property type="component" value="Unassembled WGS sequence"/>
</dbReference>